<reference evidence="1" key="1">
    <citation type="submission" date="2022-08" db="EMBL/GenBank/DDBJ databases">
        <authorList>
            <consortium name="DOE Joint Genome Institute"/>
            <person name="Min B."/>
            <person name="Riley R."/>
            <person name="Sierra-Patev S."/>
            <person name="Naranjo-Ortiz M."/>
            <person name="Looney B."/>
            <person name="Konkel Z."/>
            <person name="Slot J.C."/>
            <person name="Sakamoto Y."/>
            <person name="Steenwyk J.L."/>
            <person name="Rokas A."/>
            <person name="Carro J."/>
            <person name="Camarero S."/>
            <person name="Ferreira P."/>
            <person name="Molpeceres G."/>
            <person name="Ruiz-Duenas F.J."/>
            <person name="Serrano A."/>
            <person name="Henrissat B."/>
            <person name="Drula E."/>
            <person name="Hughes K.W."/>
            <person name="Mata J.L."/>
            <person name="Ishikawa N.K."/>
            <person name="Vargas-Isla R."/>
            <person name="Ushijima S."/>
            <person name="Smith C.A."/>
            <person name="Ahrendt S."/>
            <person name="Andreopoulos W."/>
            <person name="He G."/>
            <person name="Labutti K."/>
            <person name="Lipzen A."/>
            <person name="Ng V."/>
            <person name="Sandor L."/>
            <person name="Barry K."/>
            <person name="Martinez A.T."/>
            <person name="Xiao Y."/>
            <person name="Gibbons J.G."/>
            <person name="Terashima K."/>
            <person name="Hibbett D.S."/>
            <person name="Grigoriev I.V."/>
        </authorList>
    </citation>
    <scope>NUCLEOTIDE SEQUENCE</scope>
    <source>
        <strain evidence="1">Sp2 HRB7682 ss15</strain>
    </source>
</reference>
<comment type="caution">
    <text evidence="1">The sequence shown here is derived from an EMBL/GenBank/DDBJ whole genome shotgun (WGS) entry which is preliminary data.</text>
</comment>
<reference evidence="1" key="2">
    <citation type="journal article" date="2023" name="Proc. Natl. Acad. Sci. U.S.A.">
        <title>A global phylogenomic analysis of the shiitake genus Lentinula.</title>
        <authorList>
            <person name="Sierra-Patev S."/>
            <person name="Min B."/>
            <person name="Naranjo-Ortiz M."/>
            <person name="Looney B."/>
            <person name="Konkel Z."/>
            <person name="Slot J.C."/>
            <person name="Sakamoto Y."/>
            <person name="Steenwyk J.L."/>
            <person name="Rokas A."/>
            <person name="Carro J."/>
            <person name="Camarero S."/>
            <person name="Ferreira P."/>
            <person name="Molpeceres G."/>
            <person name="Ruiz-Duenas F.J."/>
            <person name="Serrano A."/>
            <person name="Henrissat B."/>
            <person name="Drula E."/>
            <person name="Hughes K.W."/>
            <person name="Mata J.L."/>
            <person name="Ishikawa N.K."/>
            <person name="Vargas-Isla R."/>
            <person name="Ushijima S."/>
            <person name="Smith C.A."/>
            <person name="Donoghue J."/>
            <person name="Ahrendt S."/>
            <person name="Andreopoulos W."/>
            <person name="He G."/>
            <person name="LaButti K."/>
            <person name="Lipzen A."/>
            <person name="Ng V."/>
            <person name="Riley R."/>
            <person name="Sandor L."/>
            <person name="Barry K."/>
            <person name="Martinez A.T."/>
            <person name="Xiao Y."/>
            <person name="Gibbons J.G."/>
            <person name="Terashima K."/>
            <person name="Grigoriev I.V."/>
            <person name="Hibbett D."/>
        </authorList>
    </citation>
    <scope>NUCLEOTIDE SEQUENCE</scope>
    <source>
        <strain evidence="1">Sp2 HRB7682 ss15</strain>
    </source>
</reference>
<accession>A0A9W8ZYN0</accession>
<sequence>MSNTEPNIATDSGGSLNAALIDAFEQFGNLKREYEVGRHAWLEEAEVGVLTTVQRAEATEEALSVKLEEVDQMLAKFSSEVETELKELVMGHSAQAANVLLKAGIQLEIHRLVEMKLHEILLRSQSNCNISDYIALQKASLQILERVFHCLLSDSLPDV</sequence>
<name>A0A9W8ZYN0_9AGAR</name>
<dbReference type="EMBL" id="JANVFS010000032">
    <property type="protein sequence ID" value="KAJ4470385.1"/>
    <property type="molecule type" value="Genomic_DNA"/>
</dbReference>
<proteinExistence type="predicted"/>
<protein>
    <submittedName>
        <fullName evidence="1">Uncharacterized protein</fullName>
    </submittedName>
</protein>
<evidence type="ECO:0000313" key="2">
    <source>
        <dbReference type="Proteomes" id="UP001150238"/>
    </source>
</evidence>
<gene>
    <name evidence="1" type="ORF">C8J55DRAFT_491839</name>
</gene>
<dbReference type="AlphaFoldDB" id="A0A9W8ZYN0"/>
<evidence type="ECO:0000313" key="1">
    <source>
        <dbReference type="EMBL" id="KAJ4470385.1"/>
    </source>
</evidence>
<dbReference type="Proteomes" id="UP001150238">
    <property type="component" value="Unassembled WGS sequence"/>
</dbReference>
<organism evidence="1 2">
    <name type="scientific">Lentinula lateritia</name>
    <dbReference type="NCBI Taxonomy" id="40482"/>
    <lineage>
        <taxon>Eukaryota</taxon>
        <taxon>Fungi</taxon>
        <taxon>Dikarya</taxon>
        <taxon>Basidiomycota</taxon>
        <taxon>Agaricomycotina</taxon>
        <taxon>Agaricomycetes</taxon>
        <taxon>Agaricomycetidae</taxon>
        <taxon>Agaricales</taxon>
        <taxon>Marasmiineae</taxon>
        <taxon>Omphalotaceae</taxon>
        <taxon>Lentinula</taxon>
    </lineage>
</organism>